<dbReference type="FunFam" id="3.40.190.10:FF:000054">
    <property type="entry name" value="Glutamate receptor"/>
    <property type="match status" value="2"/>
</dbReference>
<dbReference type="GO" id="GO:0016020">
    <property type="term" value="C:membrane"/>
    <property type="evidence" value="ECO:0007669"/>
    <property type="project" value="UniProtKB-SubCell"/>
</dbReference>
<dbReference type="InterPro" id="IPR015683">
    <property type="entry name" value="Ionotropic_Glu_rcpt"/>
</dbReference>
<sequence length="1433" mass="161987">MEVHAIIGVFTQFVSVTYDSIRNQTSITGFSIDVFKAAVNFLPYPLPYVFVPFNGSYDDMVEQVYKKKLDAAVGDIEIMAYRSQYVMFSQPYIESGLEMVVATKPTKSKERWMFMRAFTMEMWLMMVAMHIFIGIFIWLMERQVNEELRGLGDMLWFSVTVLLFAHRDSIRHPLARIVLGPWLFVILIVTTSFTTNLTSMMMNTTSQLEPSVIDIETLQRTNASVGCNGNSFIVKYLIEVLRFKPENIKRMNSMDDYHTAFKQRDIEAAFFVGPHANVFLAKYSCTGYYIKAGNTIRLGGFGFVFPKGSPLGGDISEALLKVIESGETHQLEKNMLSTISCSSSKNKSDQQEDGALAMDHTQSMQVHVILRTTTLDEATIAATEFDNAMNILILPAIMSIESPSIRFPYKFIQFDIHIVFHIRRMASSSIVWELGMRKPTAIYEHNINGYGFPSNQRILAVISYSIRLVGSEIGEHLAFPSLSSQSNSEFRIGKEVSELKIGNSSIRLLLLIVQSSLEMETKVETSITGFSVKGMRYHYHLPYEFVSSYYSHDEMVEQVYDKKLDAAVGDVDIMAYRYDETQNETSITGFSIDVFKAAIKSLPYVFVSLDCSYDEMVGQGLAFYLLYAESDNKMQVTAKPFKPGGLGFSIDVFKAAVNCLTYPLPYVFVPFNGSYDEMVEQVHKKKLDAAVGDLEIMAYRSQYVMFSLPYIESGLDMAVATKPIKSKEIWMFTRAFTIEMWLMMVAMHIFIGIFIWLMERQGNEELRGLGAMLWFLVTALFFTDRGSIRHPLARIVLGLWLFVILIVTTTFTASLTSMMMTMRLLQPSALDIETLQRTNAPVNGNSFIVKYLVEVLKFKPENIKRINSMDDYHTAFKNRDVEAAFFVTPHANVFLAKYSSSGYIKAGNTIKLGGFGFKLDAAIGDVDIMAYRYDETQNETSITGFPFDVFKAAVKSLPYVFVSFDASYDEMVGEGLAFYLLYAESDNKMQVAAKPFKPGGLGTVNWSGGHNIEIKIGVPTKGVFTQFVNVTYDENRNETSITGFSIDVFKAAVNCLPYPLPYVFVPFNGSNDELVEQVHKKKLDAAVGDIEIMAYRSQYVMFSQPYIESGLDMVVATKPNKSKEIWIFTRAFTIEMWLMMVAMHIFIGIFIWLMERQVNEELRGLGNMLWFLVTVLFLAHRESIRHPLARIVLGPWLFVILIVTTSFTTNLTSMMMTTRQLEPSVLDIETLQRTNAPVGCNGNSFIVKYLVEVLRFKPENIKRINSMDDYHTAFKNRDIEAAFFVSPHANVFLAKYSCTGYMKAGNTIKLGGFGFVFPKGSPLGGDISEALLKVIESGETHQLEKNMLSTISCSSSKSKTQQEDGPLGVEPFLGIFSISATIAVLTWLYSIKDLVVSNLPNLMTHIQARLTQFRILWGWIRAVFMFGNCNLPL</sequence>
<feature type="transmembrane region" description="Helical" evidence="11">
    <location>
        <begin position="1131"/>
        <end position="1153"/>
    </location>
</feature>
<comment type="subcellular location">
    <subcellularLocation>
        <location evidence="1">Membrane</location>
        <topology evidence="1">Multi-pass membrane protein</topology>
    </subcellularLocation>
</comment>
<evidence type="ECO:0000256" key="4">
    <source>
        <dbReference type="ARBA" id="ARBA00022989"/>
    </source>
</evidence>
<dbReference type="CDD" id="cd13686">
    <property type="entry name" value="GluR_Plant"/>
    <property type="match status" value="2"/>
</dbReference>
<reference evidence="13" key="1">
    <citation type="submission" date="2020-09" db="EMBL/GenBank/DDBJ databases">
        <title>Genome-Enabled Discovery of Anthraquinone Biosynthesis in Senna tora.</title>
        <authorList>
            <person name="Kang S.-H."/>
            <person name="Pandey R.P."/>
            <person name="Lee C.-M."/>
            <person name="Sim J.-S."/>
            <person name="Jeong J.-T."/>
            <person name="Choi B.-S."/>
            <person name="Jung M."/>
            <person name="Ginzburg D."/>
            <person name="Zhao K."/>
            <person name="Won S.Y."/>
            <person name="Oh T.-J."/>
            <person name="Yu Y."/>
            <person name="Kim N.-H."/>
            <person name="Lee O.R."/>
            <person name="Lee T.-H."/>
            <person name="Bashyal P."/>
            <person name="Kim T.-S."/>
            <person name="Lee W.-H."/>
            <person name="Kawkins C."/>
            <person name="Kim C.-K."/>
            <person name="Kim J.S."/>
            <person name="Ahn B.O."/>
            <person name="Rhee S.Y."/>
            <person name="Sohng J.K."/>
        </authorList>
    </citation>
    <scope>NUCLEOTIDE SEQUENCE</scope>
    <source>
        <tissue evidence="13">Leaf</tissue>
    </source>
</reference>
<dbReference type="Pfam" id="PF00060">
    <property type="entry name" value="Lig_chan"/>
    <property type="match status" value="3"/>
</dbReference>
<feature type="transmembrane region" description="Helical" evidence="11">
    <location>
        <begin position="1165"/>
        <end position="1181"/>
    </location>
</feature>
<evidence type="ECO:0000313" key="13">
    <source>
        <dbReference type="EMBL" id="KAF7820151.1"/>
    </source>
</evidence>
<dbReference type="OrthoDB" id="5984008at2759"/>
<evidence type="ECO:0000256" key="6">
    <source>
        <dbReference type="ARBA" id="ARBA00023136"/>
    </source>
</evidence>
<keyword evidence="3 11" id="KW-0812">Transmembrane</keyword>
<protein>
    <submittedName>
        <fullName evidence="13">Glutamate receptor 2.5</fullName>
    </submittedName>
</protein>
<dbReference type="Proteomes" id="UP000634136">
    <property type="component" value="Unassembled WGS sequence"/>
</dbReference>
<evidence type="ECO:0000259" key="12">
    <source>
        <dbReference type="SMART" id="SM00079"/>
    </source>
</evidence>
<evidence type="ECO:0000313" key="14">
    <source>
        <dbReference type="Proteomes" id="UP000634136"/>
    </source>
</evidence>
<dbReference type="PANTHER" id="PTHR18966">
    <property type="entry name" value="IONOTROPIC GLUTAMATE RECEPTOR"/>
    <property type="match status" value="1"/>
</dbReference>
<comment type="caution">
    <text evidence="13">The sequence shown here is derived from an EMBL/GenBank/DDBJ whole genome shotgun (WGS) entry which is preliminary data.</text>
</comment>
<evidence type="ECO:0000256" key="2">
    <source>
        <dbReference type="ARBA" id="ARBA00022448"/>
    </source>
</evidence>
<proteinExistence type="predicted"/>
<feature type="domain" description="Ionotropic glutamate receptor C-terminal" evidence="12">
    <location>
        <begin position="1015"/>
        <end position="1350"/>
    </location>
</feature>
<feature type="transmembrane region" description="Helical" evidence="11">
    <location>
        <begin position="1188"/>
        <end position="1207"/>
    </location>
</feature>
<evidence type="ECO:0000256" key="1">
    <source>
        <dbReference type="ARBA" id="ARBA00004141"/>
    </source>
</evidence>
<accession>A0A834TF49</accession>
<dbReference type="SUPFAM" id="SSF53850">
    <property type="entry name" value="Periplasmic binding protein-like II"/>
    <property type="match status" value="3"/>
</dbReference>
<keyword evidence="8" id="KW-0325">Glycoprotein</keyword>
<keyword evidence="9" id="KW-1071">Ligand-gated ion channel</keyword>
<feature type="domain" description="Ionotropic glutamate receptor C-terminal" evidence="12">
    <location>
        <begin position="4"/>
        <end position="338"/>
    </location>
</feature>
<gene>
    <name evidence="13" type="ORF">G2W53_025606</name>
</gene>
<dbReference type="Gene3D" id="3.40.190.10">
    <property type="entry name" value="Periplasmic binding protein-like II"/>
    <property type="match status" value="5"/>
</dbReference>
<evidence type="ECO:0000256" key="10">
    <source>
        <dbReference type="ARBA" id="ARBA00023303"/>
    </source>
</evidence>
<keyword evidence="5" id="KW-0406">Ion transport</keyword>
<keyword evidence="2" id="KW-0813">Transport</keyword>
<evidence type="ECO:0000256" key="11">
    <source>
        <dbReference type="SAM" id="Phobius"/>
    </source>
</evidence>
<feature type="transmembrane region" description="Helical" evidence="11">
    <location>
        <begin position="795"/>
        <end position="815"/>
    </location>
</feature>
<keyword evidence="14" id="KW-1185">Reference proteome</keyword>
<dbReference type="EMBL" id="JAAIUW010000008">
    <property type="protein sequence ID" value="KAF7820151.1"/>
    <property type="molecule type" value="Genomic_DNA"/>
</dbReference>
<name>A0A834TF49_9FABA</name>
<evidence type="ECO:0000256" key="7">
    <source>
        <dbReference type="ARBA" id="ARBA00023170"/>
    </source>
</evidence>
<evidence type="ECO:0000256" key="8">
    <source>
        <dbReference type="ARBA" id="ARBA00023180"/>
    </source>
</evidence>
<evidence type="ECO:0000256" key="9">
    <source>
        <dbReference type="ARBA" id="ARBA00023286"/>
    </source>
</evidence>
<keyword evidence="7 13" id="KW-0675">Receptor</keyword>
<feature type="transmembrane region" description="Helical" evidence="11">
    <location>
        <begin position="740"/>
        <end position="759"/>
    </location>
</feature>
<feature type="transmembrane region" description="Helical" evidence="11">
    <location>
        <begin position="117"/>
        <end position="138"/>
    </location>
</feature>
<dbReference type="FunFam" id="1.10.287.70:FF:000172">
    <property type="entry name" value="Glutamate receptor"/>
    <property type="match status" value="3"/>
</dbReference>
<keyword evidence="10" id="KW-0407">Ion channel</keyword>
<dbReference type="Gene3D" id="1.10.287.70">
    <property type="match status" value="2"/>
</dbReference>
<keyword evidence="6 11" id="KW-0472">Membrane</keyword>
<organism evidence="13 14">
    <name type="scientific">Senna tora</name>
    <dbReference type="NCBI Taxonomy" id="362788"/>
    <lineage>
        <taxon>Eukaryota</taxon>
        <taxon>Viridiplantae</taxon>
        <taxon>Streptophyta</taxon>
        <taxon>Embryophyta</taxon>
        <taxon>Tracheophyta</taxon>
        <taxon>Spermatophyta</taxon>
        <taxon>Magnoliopsida</taxon>
        <taxon>eudicotyledons</taxon>
        <taxon>Gunneridae</taxon>
        <taxon>Pentapetalae</taxon>
        <taxon>rosids</taxon>
        <taxon>fabids</taxon>
        <taxon>Fabales</taxon>
        <taxon>Fabaceae</taxon>
        <taxon>Caesalpinioideae</taxon>
        <taxon>Cassia clade</taxon>
        <taxon>Senna</taxon>
    </lineage>
</organism>
<evidence type="ECO:0000256" key="5">
    <source>
        <dbReference type="ARBA" id="ARBA00023065"/>
    </source>
</evidence>
<feature type="transmembrane region" description="Helical" evidence="11">
    <location>
        <begin position="766"/>
        <end position="783"/>
    </location>
</feature>
<dbReference type="SMART" id="SM00079">
    <property type="entry name" value="PBPe"/>
    <property type="match status" value="2"/>
</dbReference>
<keyword evidence="4 11" id="KW-1133">Transmembrane helix</keyword>
<evidence type="ECO:0000256" key="3">
    <source>
        <dbReference type="ARBA" id="ARBA00022692"/>
    </source>
</evidence>
<dbReference type="InterPro" id="IPR001320">
    <property type="entry name" value="Iontro_rcpt_C"/>
</dbReference>
<feature type="transmembrane region" description="Helical" evidence="11">
    <location>
        <begin position="178"/>
        <end position="202"/>
    </location>
</feature>
<dbReference type="GO" id="GO:0015276">
    <property type="term" value="F:ligand-gated monoatomic ion channel activity"/>
    <property type="evidence" value="ECO:0007669"/>
    <property type="project" value="InterPro"/>
</dbReference>